<feature type="domain" description="Protein SirB1 N-terminal" evidence="2">
    <location>
        <begin position="102"/>
        <end position="257"/>
    </location>
</feature>
<evidence type="ECO:0000259" key="2">
    <source>
        <dbReference type="Pfam" id="PF13369"/>
    </source>
</evidence>
<dbReference type="Proteomes" id="UP000064893">
    <property type="component" value="Chromosome"/>
</dbReference>
<evidence type="ECO:0000313" key="3">
    <source>
        <dbReference type="EMBL" id="ALO17321.1"/>
    </source>
</evidence>
<proteinExistence type="inferred from homology"/>
<dbReference type="Pfam" id="PF13369">
    <property type="entry name" value="Transglut_core2"/>
    <property type="match status" value="1"/>
</dbReference>
<name>A0A0S2I4D6_9BACT</name>
<dbReference type="AlphaFoldDB" id="A0A0S2I4D6"/>
<organism evidence="3 4">
    <name type="scientific">Salinivirga cyanobacteriivorans</name>
    <dbReference type="NCBI Taxonomy" id="1307839"/>
    <lineage>
        <taxon>Bacteria</taxon>
        <taxon>Pseudomonadati</taxon>
        <taxon>Bacteroidota</taxon>
        <taxon>Bacteroidia</taxon>
        <taxon>Bacteroidales</taxon>
        <taxon>Salinivirgaceae</taxon>
        <taxon>Salinivirga</taxon>
    </lineage>
</organism>
<keyword evidence="4" id="KW-1185">Reference proteome</keyword>
<dbReference type="STRING" id="1307839.L21SP5_03723"/>
<dbReference type="InterPro" id="IPR032698">
    <property type="entry name" value="SirB1_N"/>
</dbReference>
<accession>A0A0S2I4D6</accession>
<dbReference type="EMBL" id="CP013118">
    <property type="protein sequence ID" value="ALO17321.1"/>
    <property type="molecule type" value="Genomic_DNA"/>
</dbReference>
<dbReference type="KEGG" id="blq:L21SP5_03723"/>
<evidence type="ECO:0000256" key="1">
    <source>
        <dbReference type="ARBA" id="ARBA00007100"/>
    </source>
</evidence>
<dbReference type="RefSeq" id="WP_057954607.1">
    <property type="nucleotide sequence ID" value="NZ_CP013118.1"/>
</dbReference>
<sequence length="297" mass="34674">MDNELLYLLKLMDDPSKEVFNAVESKVIDLGRDVIPDLERYWEKTANTLVQGRIENLLQKINFNYLKGQLRGWIPNSDYNAIYGSYLVSLLQYPDIDFEDISTLFEEVKRDLWLEMNPQLTALEKVRVINHILFQVHKFQGSRSNPTSPQHFFINNLLDTKRGNQYSLMMLYVSLAQAIDLPVYGVQLPHNYLLAYHDEALAKYTGKDKSGILFYINPYNSGAIFGKKELTQMLKQNKIEPRKQFYELADNVFLIAQVYRALLITFQNLGYTEKVERIEELLRFIAAEQSSHNKRSK</sequence>
<protein>
    <recommendedName>
        <fullName evidence="2">Protein SirB1 N-terminal domain-containing protein</fullName>
    </recommendedName>
</protein>
<dbReference type="OrthoDB" id="188084at2"/>
<reference evidence="3 4" key="1">
    <citation type="submission" date="2015-11" db="EMBL/GenBank/DDBJ databases">
        <title>Description and complete genome sequence of a novel strain predominating in hypersaline microbial mats and representing a new family of the Bacteriodetes phylum.</title>
        <authorList>
            <person name="Spring S."/>
            <person name="Bunk B."/>
            <person name="Sproer C."/>
            <person name="Klenk H.-P."/>
        </authorList>
    </citation>
    <scope>NUCLEOTIDE SEQUENCE [LARGE SCALE GENOMIC DNA]</scope>
    <source>
        <strain evidence="3 4">L21-Spi-D4</strain>
    </source>
</reference>
<evidence type="ECO:0000313" key="4">
    <source>
        <dbReference type="Proteomes" id="UP000064893"/>
    </source>
</evidence>
<comment type="similarity">
    <text evidence="1">Belongs to the UPF0162 family.</text>
</comment>
<gene>
    <name evidence="3" type="ORF">L21SP5_03723</name>
</gene>